<reference evidence="9" key="1">
    <citation type="submission" date="2022-01" db="EMBL/GenBank/DDBJ databases">
        <authorList>
            <person name="King R."/>
        </authorList>
    </citation>
    <scope>NUCLEOTIDE SEQUENCE</scope>
</reference>
<dbReference type="PANTHER" id="PTHR24252">
    <property type="entry name" value="ACROSIN-RELATED"/>
    <property type="match status" value="1"/>
</dbReference>
<dbReference type="Gene3D" id="2.40.10.10">
    <property type="entry name" value="Trypsin-like serine proteases"/>
    <property type="match status" value="2"/>
</dbReference>
<dbReference type="GO" id="GO:0004252">
    <property type="term" value="F:serine-type endopeptidase activity"/>
    <property type="evidence" value="ECO:0007669"/>
    <property type="project" value="InterPro"/>
</dbReference>
<evidence type="ECO:0000259" key="8">
    <source>
        <dbReference type="PROSITE" id="PS50240"/>
    </source>
</evidence>
<evidence type="ECO:0000256" key="6">
    <source>
        <dbReference type="RuleBase" id="RU363034"/>
    </source>
</evidence>
<keyword evidence="6" id="KW-0645">Protease</keyword>
<feature type="signal peptide" evidence="7">
    <location>
        <begin position="1"/>
        <end position="22"/>
    </location>
</feature>
<dbReference type="CDD" id="cd00190">
    <property type="entry name" value="Tryp_SPc"/>
    <property type="match status" value="1"/>
</dbReference>
<sequence>MLFGRDVCFLAVFFVLAVDSRPQQDSANSIPKESPRVAIVDRNRFIIEKKIDYKLLGQPKLCGFSTKNISSIARTGGGMARFRDWPWMAVFVDKDLEIQFCGGALITPRHVLTAAHCFTHKEAKDMFVRVGEYDLARKNETLTNDIEVEELRSHEDFEPSTFEHDIAILKLAEPVRYSIYTQPICLPLPEQDFTNTMAIVSGWGSVSFGGPMSDVLLEVPVPVWEQAECEDHFQQTIFDTVQCAASPEGGKDACQGDSGGPLMSQREDGRWMTIGIVSWGIRCGEPGKPGIYTRVNKYLDWIAENTQDVK</sequence>
<dbReference type="SMART" id="SM00020">
    <property type="entry name" value="Tryp_SPc"/>
    <property type="match status" value="1"/>
</dbReference>
<evidence type="ECO:0000256" key="4">
    <source>
        <dbReference type="ARBA" id="ARBA00068096"/>
    </source>
</evidence>
<dbReference type="FunFam" id="2.40.10.10:FF:000038">
    <property type="entry name" value="Serine protease"/>
    <property type="match status" value="1"/>
</dbReference>
<evidence type="ECO:0000313" key="9">
    <source>
        <dbReference type="EMBL" id="CAH1400770.1"/>
    </source>
</evidence>
<feature type="chain" id="PRO_5040365139" description="Phenoloxidase-activating factor 2" evidence="7">
    <location>
        <begin position="23"/>
        <end position="310"/>
    </location>
</feature>
<dbReference type="PROSITE" id="PS00135">
    <property type="entry name" value="TRYPSIN_SER"/>
    <property type="match status" value="1"/>
</dbReference>
<evidence type="ECO:0000256" key="1">
    <source>
        <dbReference type="ARBA" id="ARBA00004613"/>
    </source>
</evidence>
<dbReference type="Pfam" id="PF00089">
    <property type="entry name" value="Trypsin"/>
    <property type="match status" value="1"/>
</dbReference>
<evidence type="ECO:0000256" key="7">
    <source>
        <dbReference type="SAM" id="SignalP"/>
    </source>
</evidence>
<dbReference type="PROSITE" id="PS50240">
    <property type="entry name" value="TRYPSIN_DOM"/>
    <property type="match status" value="1"/>
</dbReference>
<dbReference type="GO" id="GO:0005576">
    <property type="term" value="C:extracellular region"/>
    <property type="evidence" value="ECO:0007669"/>
    <property type="project" value="UniProtKB-SubCell"/>
</dbReference>
<dbReference type="Proteomes" id="UP001152798">
    <property type="component" value="Chromosome 4"/>
</dbReference>
<evidence type="ECO:0000313" key="10">
    <source>
        <dbReference type="Proteomes" id="UP001152798"/>
    </source>
</evidence>
<keyword evidence="7" id="KW-0732">Signal</keyword>
<gene>
    <name evidence="9" type="ORF">NEZAVI_LOCUS9940</name>
</gene>
<name>A0A9P0HE95_NEZVI</name>
<dbReference type="InterPro" id="IPR001314">
    <property type="entry name" value="Peptidase_S1A"/>
</dbReference>
<dbReference type="PRINTS" id="PR00722">
    <property type="entry name" value="CHYMOTRYPSIN"/>
</dbReference>
<dbReference type="InterPro" id="IPR043504">
    <property type="entry name" value="Peptidase_S1_PA_chymotrypsin"/>
</dbReference>
<dbReference type="AlphaFoldDB" id="A0A9P0HE95"/>
<dbReference type="PROSITE" id="PS00134">
    <property type="entry name" value="TRYPSIN_HIS"/>
    <property type="match status" value="1"/>
</dbReference>
<feature type="domain" description="Peptidase S1" evidence="8">
    <location>
        <begin position="74"/>
        <end position="307"/>
    </location>
</feature>
<dbReference type="SUPFAM" id="SSF50494">
    <property type="entry name" value="Trypsin-like serine proteases"/>
    <property type="match status" value="1"/>
</dbReference>
<keyword evidence="2" id="KW-0964">Secreted</keyword>
<dbReference type="GO" id="GO:0006508">
    <property type="term" value="P:proteolysis"/>
    <property type="evidence" value="ECO:0007669"/>
    <property type="project" value="UniProtKB-KW"/>
</dbReference>
<dbReference type="PANTHER" id="PTHR24252:SF7">
    <property type="entry name" value="HYALIN"/>
    <property type="match status" value="1"/>
</dbReference>
<comment type="subcellular location">
    <subcellularLocation>
        <location evidence="1">Secreted</location>
    </subcellularLocation>
</comment>
<accession>A0A9P0HE95</accession>
<evidence type="ECO:0000256" key="3">
    <source>
        <dbReference type="ARBA" id="ARBA00023157"/>
    </source>
</evidence>
<dbReference type="InterPro" id="IPR001254">
    <property type="entry name" value="Trypsin_dom"/>
</dbReference>
<organism evidence="9 10">
    <name type="scientific">Nezara viridula</name>
    <name type="common">Southern green stink bug</name>
    <name type="synonym">Cimex viridulus</name>
    <dbReference type="NCBI Taxonomy" id="85310"/>
    <lineage>
        <taxon>Eukaryota</taxon>
        <taxon>Metazoa</taxon>
        <taxon>Ecdysozoa</taxon>
        <taxon>Arthropoda</taxon>
        <taxon>Hexapoda</taxon>
        <taxon>Insecta</taxon>
        <taxon>Pterygota</taxon>
        <taxon>Neoptera</taxon>
        <taxon>Paraneoptera</taxon>
        <taxon>Hemiptera</taxon>
        <taxon>Heteroptera</taxon>
        <taxon>Panheteroptera</taxon>
        <taxon>Pentatomomorpha</taxon>
        <taxon>Pentatomoidea</taxon>
        <taxon>Pentatomidae</taxon>
        <taxon>Pentatominae</taxon>
        <taxon>Nezara</taxon>
    </lineage>
</organism>
<keyword evidence="10" id="KW-1185">Reference proteome</keyword>
<keyword evidence="6" id="KW-0720">Serine protease</keyword>
<dbReference type="InterPro" id="IPR033116">
    <property type="entry name" value="TRYPSIN_SER"/>
</dbReference>
<proteinExistence type="predicted"/>
<dbReference type="InterPro" id="IPR009003">
    <property type="entry name" value="Peptidase_S1_PA"/>
</dbReference>
<evidence type="ECO:0000256" key="5">
    <source>
        <dbReference type="ARBA" id="ARBA00076468"/>
    </source>
</evidence>
<dbReference type="EMBL" id="OV725080">
    <property type="protein sequence ID" value="CAH1400770.1"/>
    <property type="molecule type" value="Genomic_DNA"/>
</dbReference>
<evidence type="ECO:0000256" key="2">
    <source>
        <dbReference type="ARBA" id="ARBA00022525"/>
    </source>
</evidence>
<dbReference type="InterPro" id="IPR018114">
    <property type="entry name" value="TRYPSIN_HIS"/>
</dbReference>
<dbReference type="OrthoDB" id="5918597at2759"/>
<protein>
    <recommendedName>
        <fullName evidence="4">Phenoloxidase-activating factor 2</fullName>
    </recommendedName>
    <alternativeName>
        <fullName evidence="5">Prophenoloxidase-activating factor II</fullName>
    </alternativeName>
</protein>
<keyword evidence="6" id="KW-0378">Hydrolase</keyword>
<keyword evidence="3" id="KW-1015">Disulfide bond</keyword>